<dbReference type="Pfam" id="PF01370">
    <property type="entry name" value="Epimerase"/>
    <property type="match status" value="1"/>
</dbReference>
<proteinExistence type="predicted"/>
<dbReference type="PANTHER" id="PTHR48079">
    <property type="entry name" value="PROTEIN YEEZ"/>
    <property type="match status" value="1"/>
</dbReference>
<sequence>MRIFIAGGSGVLGRGLIPLLIAAGHEVTATTRSADKFSLISQLGAAPVAFDALDRDAAFQAVDRARPDVIVHLLTDLSAGDSSSNARLRVSGSRNLVDAARKTGTPRMIAESISWVYPRGVTPATEAEPLDPDSAEPRRTTIAAVAALESSVRELPEHVVLRFGQLYGPGTWYSREGRFGQDARAGRLPATDSVASFIHTSDAARAAALALEWSSGIYNVVDDEPASGREWVPGFATAVGAAEPTASDSGSADVGRPISNERVRDSGLVLRHASWRDGFASL</sequence>
<dbReference type="Gene3D" id="3.40.50.720">
    <property type="entry name" value="NAD(P)-binding Rossmann-like Domain"/>
    <property type="match status" value="1"/>
</dbReference>
<dbReference type="EMBL" id="JYFC01000003">
    <property type="protein sequence ID" value="KJC64452.1"/>
    <property type="molecule type" value="Genomic_DNA"/>
</dbReference>
<dbReference type="InterPro" id="IPR001509">
    <property type="entry name" value="Epimerase_deHydtase"/>
</dbReference>
<evidence type="ECO:0000313" key="2">
    <source>
        <dbReference type="EMBL" id="KJC64452.1"/>
    </source>
</evidence>
<feature type="domain" description="NAD-dependent epimerase/dehydratase" evidence="1">
    <location>
        <begin position="3"/>
        <end position="220"/>
    </location>
</feature>
<accession>A0ABR5CFR0</accession>
<reference evidence="2 3" key="1">
    <citation type="journal article" date="2001" name="Int. J. Syst. Evol. Microbiol.">
        <title>Agreia bicolorata gen. nov., sp. nov., to accommodate actinobacteria isolated from narrow reed grass infected by the nematode Heteroanguina graminophila.</title>
        <authorList>
            <person name="Evtushenko L.I."/>
            <person name="Dorofeeva L.V."/>
            <person name="Dobrovolskaya T.G."/>
            <person name="Streshinskaya G.M."/>
            <person name="Subbotin S.A."/>
            <person name="Tiedje J.M."/>
        </authorList>
    </citation>
    <scope>NUCLEOTIDE SEQUENCE [LARGE SCALE GENOMIC DNA]</scope>
    <source>
        <strain evidence="2 3">VKM Ac-1804</strain>
    </source>
</reference>
<comment type="caution">
    <text evidence="2">The sequence shown here is derived from an EMBL/GenBank/DDBJ whole genome shotgun (WGS) entry which is preliminary data.</text>
</comment>
<evidence type="ECO:0000313" key="3">
    <source>
        <dbReference type="Proteomes" id="UP000032503"/>
    </source>
</evidence>
<organism evidence="2 3">
    <name type="scientific">Agreia bicolorata</name>
    <dbReference type="NCBI Taxonomy" id="110935"/>
    <lineage>
        <taxon>Bacteria</taxon>
        <taxon>Bacillati</taxon>
        <taxon>Actinomycetota</taxon>
        <taxon>Actinomycetes</taxon>
        <taxon>Micrococcales</taxon>
        <taxon>Microbacteriaceae</taxon>
        <taxon>Agreia</taxon>
    </lineage>
</organism>
<evidence type="ECO:0000259" key="1">
    <source>
        <dbReference type="Pfam" id="PF01370"/>
    </source>
</evidence>
<gene>
    <name evidence="2" type="ORF">TZ00_08535</name>
</gene>
<dbReference type="PANTHER" id="PTHR48079:SF6">
    <property type="entry name" value="NAD(P)-BINDING DOMAIN-CONTAINING PROTEIN-RELATED"/>
    <property type="match status" value="1"/>
</dbReference>
<keyword evidence="3" id="KW-1185">Reference proteome</keyword>
<protein>
    <recommendedName>
        <fullName evidence="1">NAD-dependent epimerase/dehydratase domain-containing protein</fullName>
    </recommendedName>
</protein>
<dbReference type="RefSeq" id="WP_044440850.1">
    <property type="nucleotide sequence ID" value="NZ_JYFC01000003.1"/>
</dbReference>
<dbReference type="SUPFAM" id="SSF51735">
    <property type="entry name" value="NAD(P)-binding Rossmann-fold domains"/>
    <property type="match status" value="1"/>
</dbReference>
<name>A0ABR5CFR0_9MICO</name>
<dbReference type="InterPro" id="IPR051783">
    <property type="entry name" value="NAD(P)-dependent_oxidoreduct"/>
</dbReference>
<dbReference type="InterPro" id="IPR036291">
    <property type="entry name" value="NAD(P)-bd_dom_sf"/>
</dbReference>
<dbReference type="Proteomes" id="UP000032503">
    <property type="component" value="Unassembled WGS sequence"/>
</dbReference>